<evidence type="ECO:0000313" key="2">
    <source>
        <dbReference type="Proteomes" id="UP000001399"/>
    </source>
</evidence>
<sequence length="136" mass="15246">MQRLFHDGQHLGILSAVHEDDAGRVEAEAAKAGRVKVGLACGPQRDAASRAQMSGQHGRRKTCHRWRKFGFERVRGELMQRAEREAAAGQWRIQPRIREAQHWGRPVVIEIVAFDGADLHPERVQSTGSRRPGTPV</sequence>
<accession>E3I5C4</accession>
<dbReference type="AlphaFoldDB" id="E3I5C4"/>
<name>E3I5C4_RHOVT</name>
<gene>
    <name evidence="1" type="ordered locus">Rvan_2421</name>
</gene>
<dbReference type="KEGG" id="rva:Rvan_2421"/>
<dbReference type="HOGENOM" id="CLU_1873850_0_0_5"/>
<dbReference type="STRING" id="648757.Rvan_2421"/>
<protein>
    <submittedName>
        <fullName evidence="1">Uncharacterized protein</fullName>
    </submittedName>
</protein>
<reference evidence="2" key="1">
    <citation type="journal article" date="2011" name="J. Bacteriol.">
        <title>Genome sequences of eight morphologically diverse alphaproteobacteria.</title>
        <authorList>
            <consortium name="US DOE Joint Genome Institute"/>
            <person name="Brown P.J."/>
            <person name="Kysela D.T."/>
            <person name="Buechlein A."/>
            <person name="Hemmerich C."/>
            <person name="Brun Y.V."/>
        </authorList>
    </citation>
    <scope>NUCLEOTIDE SEQUENCE [LARGE SCALE GENOMIC DNA]</scope>
    <source>
        <strain evidence="2">ATCC 17100 / ATH 3.1.1 / DSM 162 / LMG 4299</strain>
    </source>
</reference>
<evidence type="ECO:0000313" key="1">
    <source>
        <dbReference type="EMBL" id="ADP71645.1"/>
    </source>
</evidence>
<dbReference type="EMBL" id="CP002292">
    <property type="protein sequence ID" value="ADP71645.1"/>
    <property type="molecule type" value="Genomic_DNA"/>
</dbReference>
<dbReference type="Proteomes" id="UP000001399">
    <property type="component" value="Chromosome"/>
</dbReference>
<proteinExistence type="predicted"/>
<organism evidence="1 2">
    <name type="scientific">Rhodomicrobium vannielii (strain ATCC 17100 / DSM 162 / LMG 4299 / NCIMB 10020 / ATH 3.1.1)</name>
    <dbReference type="NCBI Taxonomy" id="648757"/>
    <lineage>
        <taxon>Bacteria</taxon>
        <taxon>Pseudomonadati</taxon>
        <taxon>Pseudomonadota</taxon>
        <taxon>Alphaproteobacteria</taxon>
        <taxon>Hyphomicrobiales</taxon>
        <taxon>Hyphomicrobiaceae</taxon>
        <taxon>Rhodomicrobium</taxon>
    </lineage>
</organism>
<keyword evidence="2" id="KW-1185">Reference proteome</keyword>